<protein>
    <submittedName>
        <fullName evidence="2">Uncharacterized protein</fullName>
    </submittedName>
</protein>
<dbReference type="EMBL" id="WNKW01000004">
    <property type="protein sequence ID" value="MTW34282.1"/>
    <property type="molecule type" value="Genomic_DNA"/>
</dbReference>
<reference evidence="2 3" key="1">
    <citation type="submission" date="2019-11" db="EMBL/GenBank/DDBJ databases">
        <title>Type strains purchased from KCTC, JCM and DSMZ.</title>
        <authorList>
            <person name="Lu H."/>
        </authorList>
    </citation>
    <scope>NUCLEOTIDE SEQUENCE [LARGE SCALE GENOMIC DNA]</scope>
    <source>
        <strain evidence="2 3">DSM 103461</strain>
    </source>
</reference>
<accession>A0ABW9SQJ5</accession>
<evidence type="ECO:0000313" key="2">
    <source>
        <dbReference type="EMBL" id="MTW34282.1"/>
    </source>
</evidence>
<evidence type="ECO:0000313" key="3">
    <source>
        <dbReference type="Proteomes" id="UP000735592"/>
    </source>
</evidence>
<sequence length="134" mass="15655">MPTQPETPKPEIHPDFPTGRSPGAIGGAQPKLLLNRRADGMYESPQRSPEELLHRYTIADDIVGQLVSYFQRKKREFPEWSDEKNLERIRLALIKKAAEGKWTFTVEEQDWIMARLHERCHETQTNNPMESRQE</sequence>
<organism evidence="2 3">
    <name type="scientific">Pseudoduganella danionis</name>
    <dbReference type="NCBI Taxonomy" id="1890295"/>
    <lineage>
        <taxon>Bacteria</taxon>
        <taxon>Pseudomonadati</taxon>
        <taxon>Pseudomonadota</taxon>
        <taxon>Betaproteobacteria</taxon>
        <taxon>Burkholderiales</taxon>
        <taxon>Oxalobacteraceae</taxon>
        <taxon>Telluria group</taxon>
        <taxon>Pseudoduganella</taxon>
    </lineage>
</organism>
<dbReference type="RefSeq" id="WP_155435643.1">
    <property type="nucleotide sequence ID" value="NZ_JBHLXK010000002.1"/>
</dbReference>
<feature type="region of interest" description="Disordered" evidence="1">
    <location>
        <begin position="1"/>
        <end position="28"/>
    </location>
</feature>
<evidence type="ECO:0000256" key="1">
    <source>
        <dbReference type="SAM" id="MobiDB-lite"/>
    </source>
</evidence>
<gene>
    <name evidence="2" type="ORF">GM655_15850</name>
</gene>
<comment type="caution">
    <text evidence="2">The sequence shown here is derived from an EMBL/GenBank/DDBJ whole genome shotgun (WGS) entry which is preliminary data.</text>
</comment>
<name>A0ABW9SQJ5_9BURK</name>
<keyword evidence="3" id="KW-1185">Reference proteome</keyword>
<proteinExistence type="predicted"/>
<dbReference type="Proteomes" id="UP000735592">
    <property type="component" value="Unassembled WGS sequence"/>
</dbReference>